<accession>A0A1A8FDH7</accession>
<evidence type="ECO:0000313" key="1">
    <source>
        <dbReference type="EMBL" id="SBQ56179.1"/>
    </source>
</evidence>
<feature type="non-terminal residue" evidence="1">
    <location>
        <position position="56"/>
    </location>
</feature>
<feature type="non-terminal residue" evidence="1">
    <location>
        <position position="1"/>
    </location>
</feature>
<gene>
    <name evidence="1" type="primary">CU856539.4</name>
</gene>
<proteinExistence type="predicted"/>
<organism evidence="1">
    <name type="scientific">Nothobranchius korthausae</name>
    <dbReference type="NCBI Taxonomy" id="1143690"/>
    <lineage>
        <taxon>Eukaryota</taxon>
        <taxon>Metazoa</taxon>
        <taxon>Chordata</taxon>
        <taxon>Craniata</taxon>
        <taxon>Vertebrata</taxon>
        <taxon>Euteleostomi</taxon>
        <taxon>Actinopterygii</taxon>
        <taxon>Neopterygii</taxon>
        <taxon>Teleostei</taxon>
        <taxon>Neoteleostei</taxon>
        <taxon>Acanthomorphata</taxon>
        <taxon>Ovalentaria</taxon>
        <taxon>Atherinomorphae</taxon>
        <taxon>Cyprinodontiformes</taxon>
        <taxon>Nothobranchiidae</taxon>
        <taxon>Nothobranchius</taxon>
    </lineage>
</organism>
<reference evidence="1" key="2">
    <citation type="submission" date="2016-06" db="EMBL/GenBank/DDBJ databases">
        <title>The genome of a short-lived fish provides insights into sex chromosome evolution and the genetic control of aging.</title>
        <authorList>
            <person name="Reichwald K."/>
            <person name="Felder M."/>
            <person name="Petzold A."/>
            <person name="Koch P."/>
            <person name="Groth M."/>
            <person name="Platzer M."/>
        </authorList>
    </citation>
    <scope>NUCLEOTIDE SEQUENCE</scope>
    <source>
        <tissue evidence="1">Brain</tissue>
    </source>
</reference>
<dbReference type="EMBL" id="HAEB01009652">
    <property type="protein sequence ID" value="SBQ56179.1"/>
    <property type="molecule type" value="Transcribed_RNA"/>
</dbReference>
<dbReference type="AlphaFoldDB" id="A0A1A8FDH7"/>
<name>A0A1A8FDH7_9TELE</name>
<protein>
    <submittedName>
        <fullName evidence="1">Uncharacterized protein</fullName>
    </submittedName>
</protein>
<sequence length="56" mass="6154">KLAVSISNSTTQQNSSRLVLFVEIKHQRCRANRVSGSRVAVSQLETRCPISGNKTP</sequence>
<reference evidence="1" key="1">
    <citation type="submission" date="2016-05" db="EMBL/GenBank/DDBJ databases">
        <authorList>
            <person name="Lavstsen T."/>
            <person name="Jespersen J.S."/>
        </authorList>
    </citation>
    <scope>NUCLEOTIDE SEQUENCE</scope>
    <source>
        <tissue evidence="1">Brain</tissue>
    </source>
</reference>